<gene>
    <name evidence="3" type="ORF">FTW19_04790</name>
</gene>
<evidence type="ECO:0000313" key="4">
    <source>
        <dbReference type="Proteomes" id="UP000321820"/>
    </source>
</evidence>
<protein>
    <submittedName>
        <fullName evidence="3">SDR family oxidoreductase</fullName>
    </submittedName>
</protein>
<dbReference type="PANTHER" id="PTHR42748">
    <property type="entry name" value="NITROGEN METABOLITE REPRESSION PROTEIN NMRA FAMILY MEMBER"/>
    <property type="match status" value="1"/>
</dbReference>
<evidence type="ECO:0000313" key="3">
    <source>
        <dbReference type="EMBL" id="QEE27386.1"/>
    </source>
</evidence>
<dbReference type="Gene3D" id="3.40.50.720">
    <property type="entry name" value="NAD(P)-binding Rossmann-like Domain"/>
    <property type="match status" value="1"/>
</dbReference>
<evidence type="ECO:0000259" key="2">
    <source>
        <dbReference type="Pfam" id="PF13460"/>
    </source>
</evidence>
<dbReference type="OrthoDB" id="152510at2"/>
<dbReference type="InterPro" id="IPR036291">
    <property type="entry name" value="NAD(P)-bd_dom_sf"/>
</dbReference>
<dbReference type="Pfam" id="PF13460">
    <property type="entry name" value="NAD_binding_10"/>
    <property type="match status" value="1"/>
</dbReference>
<dbReference type="InterPro" id="IPR016040">
    <property type="entry name" value="NAD(P)-bd_dom"/>
</dbReference>
<dbReference type="RefSeq" id="WP_147646578.1">
    <property type="nucleotide sequence ID" value="NZ_CP042806.1"/>
</dbReference>
<keyword evidence="1" id="KW-0521">NADP</keyword>
<sequence>MKIVVIGGSGLIGKKLIAILNQEGHQAVPASPSTGVNALTGEGLAQALQGADVVVELTNPPTFDPKQVMEFFTTTAANITKAEKAAGVKHHVALSVVGADRMPGSGYMPGKVAQEDAIKTSGIPYTIVRATQFFEFVEMIAGASTEDGVVNLSSTTMQPIAADDVAAALAKIVTAAPRNTTIDLAGPEKIAMDELARRLFNAKKVDRKVVTREESLYFGAKVDNQSLVPIGDAILGMTKYGDWLKSA</sequence>
<dbReference type="EMBL" id="CP042806">
    <property type="protein sequence ID" value="QEE27386.1"/>
    <property type="molecule type" value="Genomic_DNA"/>
</dbReference>
<dbReference type="KEGG" id="talb:FTW19_04790"/>
<organism evidence="3 4">
    <name type="scientific">Terriglobus albidus</name>
    <dbReference type="NCBI Taxonomy" id="1592106"/>
    <lineage>
        <taxon>Bacteria</taxon>
        <taxon>Pseudomonadati</taxon>
        <taxon>Acidobacteriota</taxon>
        <taxon>Terriglobia</taxon>
        <taxon>Terriglobales</taxon>
        <taxon>Acidobacteriaceae</taxon>
        <taxon>Terriglobus</taxon>
    </lineage>
</organism>
<dbReference type="InterPro" id="IPR051164">
    <property type="entry name" value="NmrA-like_oxidored"/>
</dbReference>
<dbReference type="AlphaFoldDB" id="A0A5B9EBI8"/>
<feature type="domain" description="NAD(P)-binding" evidence="2">
    <location>
        <begin position="37"/>
        <end position="174"/>
    </location>
</feature>
<reference evidence="3 4" key="1">
    <citation type="submission" date="2019-08" db="EMBL/GenBank/DDBJ databases">
        <title>Complete genome sequence of Terriglobus albidus strain ORNL.</title>
        <authorList>
            <person name="Podar M."/>
        </authorList>
    </citation>
    <scope>NUCLEOTIDE SEQUENCE [LARGE SCALE GENOMIC DNA]</scope>
    <source>
        <strain evidence="3 4">ORNL</strain>
    </source>
</reference>
<dbReference type="PANTHER" id="PTHR42748:SF3">
    <property type="entry name" value="BLL4366 PROTEIN"/>
    <property type="match status" value="1"/>
</dbReference>
<name>A0A5B9EBI8_9BACT</name>
<proteinExistence type="predicted"/>
<evidence type="ECO:0000256" key="1">
    <source>
        <dbReference type="ARBA" id="ARBA00022857"/>
    </source>
</evidence>
<dbReference type="SUPFAM" id="SSF51735">
    <property type="entry name" value="NAD(P)-binding Rossmann-fold domains"/>
    <property type="match status" value="1"/>
</dbReference>
<accession>A0A5B9EBI8</accession>
<keyword evidence="4" id="KW-1185">Reference proteome</keyword>
<dbReference type="Proteomes" id="UP000321820">
    <property type="component" value="Chromosome"/>
</dbReference>